<evidence type="ECO:0000313" key="7">
    <source>
        <dbReference type="EMBL" id="QEX16076.1"/>
    </source>
</evidence>
<keyword evidence="3" id="KW-1003">Cell membrane</keyword>
<accession>A0A5J6MMW8</accession>
<keyword evidence="8" id="KW-1185">Reference proteome</keyword>
<evidence type="ECO:0000256" key="6">
    <source>
        <dbReference type="ARBA" id="ARBA00023136"/>
    </source>
</evidence>
<dbReference type="EMBL" id="CP042906">
    <property type="protein sequence ID" value="QEX16076.1"/>
    <property type="molecule type" value="Genomic_DNA"/>
</dbReference>
<proteinExistence type="inferred from homology"/>
<evidence type="ECO:0000256" key="1">
    <source>
        <dbReference type="ARBA" id="ARBA00004651"/>
    </source>
</evidence>
<dbReference type="InterPro" id="IPR032808">
    <property type="entry name" value="DoxX"/>
</dbReference>
<dbReference type="OrthoDB" id="121744at2"/>
<sequence>MRVPIVSDHRPAGGVAVAARSLIEWLERVPLALPELVLRLGVALAFWRSGLTKLPFGNPTTLTLFSEEYRVPILPPELAAYLATSLELTCPILLVLGVLTRPAAAALLAQTLVIQTFVYPENYPDHLLWAGPLLYLLLRGPGRWSIDAFIRHRAIGRA</sequence>
<evidence type="ECO:0000256" key="4">
    <source>
        <dbReference type="ARBA" id="ARBA00022692"/>
    </source>
</evidence>
<dbReference type="Proteomes" id="UP000326202">
    <property type="component" value="Chromosome"/>
</dbReference>
<comment type="subcellular location">
    <subcellularLocation>
        <location evidence="1">Cell membrane</location>
        <topology evidence="1">Multi-pass membrane protein</topology>
    </subcellularLocation>
</comment>
<dbReference type="KEGG" id="htq:FRZ44_13680"/>
<evidence type="ECO:0000313" key="8">
    <source>
        <dbReference type="Proteomes" id="UP000326202"/>
    </source>
</evidence>
<dbReference type="AlphaFoldDB" id="A0A5J6MMW8"/>
<comment type="similarity">
    <text evidence="2">Belongs to the DoxX family.</text>
</comment>
<dbReference type="PANTHER" id="PTHR33452">
    <property type="entry name" value="OXIDOREDUCTASE CATD-RELATED"/>
    <property type="match status" value="1"/>
</dbReference>
<keyword evidence="5" id="KW-1133">Transmembrane helix</keyword>
<name>A0A5J6MMW8_9PROT</name>
<keyword evidence="6" id="KW-0472">Membrane</keyword>
<dbReference type="GO" id="GO:0005886">
    <property type="term" value="C:plasma membrane"/>
    <property type="evidence" value="ECO:0007669"/>
    <property type="project" value="UniProtKB-SubCell"/>
</dbReference>
<reference evidence="7 8" key="1">
    <citation type="submission" date="2019-08" db="EMBL/GenBank/DDBJ databases">
        <title>Hyperibacter terrae gen. nov., sp. nov. and Hyperibacter viscosus sp. nov., two new members in the family Rhodospirillaceae isolated from the rhizosphere of Hypericum perforatum.</title>
        <authorList>
            <person name="Noviana Z."/>
        </authorList>
    </citation>
    <scope>NUCLEOTIDE SEQUENCE [LARGE SCALE GENOMIC DNA]</scope>
    <source>
        <strain evidence="7 8">R5913</strain>
    </source>
</reference>
<organism evidence="7 8">
    <name type="scientific">Hypericibacter terrae</name>
    <dbReference type="NCBI Taxonomy" id="2602015"/>
    <lineage>
        <taxon>Bacteria</taxon>
        <taxon>Pseudomonadati</taxon>
        <taxon>Pseudomonadota</taxon>
        <taxon>Alphaproteobacteria</taxon>
        <taxon>Rhodospirillales</taxon>
        <taxon>Dongiaceae</taxon>
        <taxon>Hypericibacter</taxon>
    </lineage>
</organism>
<keyword evidence="4" id="KW-0812">Transmembrane</keyword>
<dbReference type="PANTHER" id="PTHR33452:SF1">
    <property type="entry name" value="INNER MEMBRANE PROTEIN YPHA-RELATED"/>
    <property type="match status" value="1"/>
</dbReference>
<gene>
    <name evidence="7" type="ORF">FRZ44_13680</name>
</gene>
<evidence type="ECO:0000256" key="2">
    <source>
        <dbReference type="ARBA" id="ARBA00006679"/>
    </source>
</evidence>
<evidence type="ECO:0008006" key="9">
    <source>
        <dbReference type="Google" id="ProtNLM"/>
    </source>
</evidence>
<evidence type="ECO:0000256" key="3">
    <source>
        <dbReference type="ARBA" id="ARBA00022475"/>
    </source>
</evidence>
<dbReference type="InterPro" id="IPR051907">
    <property type="entry name" value="DoxX-like_oxidoreductase"/>
</dbReference>
<dbReference type="Pfam" id="PF07681">
    <property type="entry name" value="DoxX"/>
    <property type="match status" value="1"/>
</dbReference>
<evidence type="ECO:0000256" key="5">
    <source>
        <dbReference type="ARBA" id="ARBA00022989"/>
    </source>
</evidence>
<protein>
    <recommendedName>
        <fullName evidence="9">DoxX family protein</fullName>
    </recommendedName>
</protein>